<dbReference type="AlphaFoldDB" id="A0A4R2GUU0"/>
<dbReference type="InterPro" id="IPR002528">
    <property type="entry name" value="MATE_fam"/>
</dbReference>
<feature type="transmembrane region" description="Helical" evidence="7">
    <location>
        <begin position="449"/>
        <end position="472"/>
    </location>
</feature>
<keyword evidence="9" id="KW-1185">Reference proteome</keyword>
<proteinExistence type="predicted"/>
<protein>
    <submittedName>
        <fullName evidence="8">Na+-driven multidrug efflux pump</fullName>
    </submittedName>
</protein>
<feature type="transmembrane region" description="Helical" evidence="7">
    <location>
        <begin position="196"/>
        <end position="219"/>
    </location>
</feature>
<feature type="transmembrane region" description="Helical" evidence="7">
    <location>
        <begin position="272"/>
        <end position="298"/>
    </location>
</feature>
<feature type="transmembrane region" description="Helical" evidence="7">
    <location>
        <begin position="422"/>
        <end position="443"/>
    </location>
</feature>
<dbReference type="InterPro" id="IPR048279">
    <property type="entry name" value="MdtK-like"/>
</dbReference>
<dbReference type="Pfam" id="PF01554">
    <property type="entry name" value="MatE"/>
    <property type="match status" value="2"/>
</dbReference>
<dbReference type="GO" id="GO:0015297">
    <property type="term" value="F:antiporter activity"/>
    <property type="evidence" value="ECO:0007669"/>
    <property type="project" value="InterPro"/>
</dbReference>
<evidence type="ECO:0000256" key="6">
    <source>
        <dbReference type="ARBA" id="ARBA00023136"/>
    </source>
</evidence>
<dbReference type="PIRSF" id="PIRSF006603">
    <property type="entry name" value="DinF"/>
    <property type="match status" value="1"/>
</dbReference>
<evidence type="ECO:0000313" key="8">
    <source>
        <dbReference type="EMBL" id="TCO14569.1"/>
    </source>
</evidence>
<evidence type="ECO:0000256" key="1">
    <source>
        <dbReference type="ARBA" id="ARBA00004429"/>
    </source>
</evidence>
<dbReference type="InterPro" id="IPR052031">
    <property type="entry name" value="Membrane_Transporter-Flippase"/>
</dbReference>
<keyword evidence="3" id="KW-1003">Cell membrane</keyword>
<feature type="transmembrane region" description="Helical" evidence="7">
    <location>
        <begin position="124"/>
        <end position="145"/>
    </location>
</feature>
<evidence type="ECO:0000256" key="4">
    <source>
        <dbReference type="ARBA" id="ARBA00022692"/>
    </source>
</evidence>
<comment type="caution">
    <text evidence="8">The sequence shown here is derived from an EMBL/GenBank/DDBJ whole genome shotgun (WGS) entry which is preliminary data.</text>
</comment>
<dbReference type="PANTHER" id="PTHR43549">
    <property type="entry name" value="MULTIDRUG RESISTANCE PROTEIN YPNP-RELATED"/>
    <property type="match status" value="1"/>
</dbReference>
<dbReference type="PANTHER" id="PTHR43549:SF3">
    <property type="entry name" value="MULTIDRUG RESISTANCE PROTEIN YPNP-RELATED"/>
    <property type="match status" value="1"/>
</dbReference>
<keyword evidence="4 7" id="KW-0812">Transmembrane</keyword>
<keyword evidence="5 7" id="KW-1133">Transmembrane helix</keyword>
<evidence type="ECO:0000256" key="5">
    <source>
        <dbReference type="ARBA" id="ARBA00022989"/>
    </source>
</evidence>
<reference evidence="8 9" key="1">
    <citation type="submission" date="2019-03" db="EMBL/GenBank/DDBJ databases">
        <title>Genomic Encyclopedia of Type Strains, Phase IV (KMG-IV): sequencing the most valuable type-strain genomes for metagenomic binning, comparative biology and taxonomic classification.</title>
        <authorList>
            <person name="Goeker M."/>
        </authorList>
    </citation>
    <scope>NUCLEOTIDE SEQUENCE [LARGE SCALE GENOMIC DNA]</scope>
    <source>
        <strain evidence="8 9">DSM 22958</strain>
    </source>
</reference>
<feature type="transmembrane region" description="Helical" evidence="7">
    <location>
        <begin position="390"/>
        <end position="410"/>
    </location>
</feature>
<evidence type="ECO:0000256" key="3">
    <source>
        <dbReference type="ARBA" id="ARBA00022475"/>
    </source>
</evidence>
<keyword evidence="2" id="KW-0813">Transport</keyword>
<evidence type="ECO:0000313" key="9">
    <source>
        <dbReference type="Proteomes" id="UP000294881"/>
    </source>
</evidence>
<dbReference type="EMBL" id="SLWL01000003">
    <property type="protein sequence ID" value="TCO14569.1"/>
    <property type="molecule type" value="Genomic_DNA"/>
</dbReference>
<comment type="subcellular location">
    <subcellularLocation>
        <location evidence="1">Cell inner membrane</location>
        <topology evidence="1">Multi-pass membrane protein</topology>
    </subcellularLocation>
</comment>
<sequence>MSVTAAPAANDAAALQAPCPSAPATTSYASLSPRTRWLLEGPVFGRLLVLAAPNVGEAIARITFIIADAFFVSWLGPEALAGVSVVFPLLIIMQTMTAAGVGAGVSSAVGRALGAGLIDDARRLAGVSVALALAGAALFTALALAGGPALYRIMGLSGGALEAAVIYSAVGFSGCVLIWLQNIFANICRGAGNMLVPATAIVVGELAHLALSPTLIMGWGPFPRMGVAGAGVAFLSAYAVGSLIIGAYLLSPRALARLRLRAIRLDWPHVRDIMSVGLLAAISALLFQMALFIVTGMVGRFGNAAIAGYGAAARLDLLQAPITFAFGSAVIAMVATAVGARDLVRARHAAFAGMTIAAGIGLAFSIVSWNAGSWMAHFTSDPQVSRYGELYLHCLTPIFPILGAGLAAYFACQGLGDIRRPFILSIVRFVIAIGGGWLALALWNDVLGVYLASALASLVFSVAMIAMATQAFRRAA</sequence>
<feature type="transmembrane region" description="Helical" evidence="7">
    <location>
        <begin position="79"/>
        <end position="103"/>
    </location>
</feature>
<evidence type="ECO:0000256" key="2">
    <source>
        <dbReference type="ARBA" id="ARBA00022448"/>
    </source>
</evidence>
<dbReference type="GO" id="GO:0042910">
    <property type="term" value="F:xenobiotic transmembrane transporter activity"/>
    <property type="evidence" value="ECO:0007669"/>
    <property type="project" value="InterPro"/>
</dbReference>
<dbReference type="Proteomes" id="UP000294881">
    <property type="component" value="Unassembled WGS sequence"/>
</dbReference>
<feature type="transmembrane region" description="Helical" evidence="7">
    <location>
        <begin position="165"/>
        <end position="184"/>
    </location>
</feature>
<feature type="transmembrane region" description="Helical" evidence="7">
    <location>
        <begin position="318"/>
        <end position="338"/>
    </location>
</feature>
<dbReference type="GO" id="GO:0005886">
    <property type="term" value="C:plasma membrane"/>
    <property type="evidence" value="ECO:0007669"/>
    <property type="project" value="UniProtKB-SubCell"/>
</dbReference>
<evidence type="ECO:0000256" key="7">
    <source>
        <dbReference type="SAM" id="Phobius"/>
    </source>
</evidence>
<feature type="transmembrane region" description="Helical" evidence="7">
    <location>
        <begin position="225"/>
        <end position="251"/>
    </location>
</feature>
<dbReference type="RefSeq" id="WP_165909899.1">
    <property type="nucleotide sequence ID" value="NZ_JBHUNN010000002.1"/>
</dbReference>
<organism evidence="8 9">
    <name type="scientific">Camelimonas lactis</name>
    <dbReference type="NCBI Taxonomy" id="659006"/>
    <lineage>
        <taxon>Bacteria</taxon>
        <taxon>Pseudomonadati</taxon>
        <taxon>Pseudomonadota</taxon>
        <taxon>Alphaproteobacteria</taxon>
        <taxon>Hyphomicrobiales</taxon>
        <taxon>Chelatococcaceae</taxon>
        <taxon>Camelimonas</taxon>
    </lineage>
</organism>
<keyword evidence="6 7" id="KW-0472">Membrane</keyword>
<gene>
    <name evidence="8" type="ORF">EV666_10376</name>
</gene>
<name>A0A4R2GUU0_9HYPH</name>
<accession>A0A4R2GUU0</accession>
<feature type="transmembrane region" description="Helical" evidence="7">
    <location>
        <begin position="350"/>
        <end position="370"/>
    </location>
</feature>